<sequence length="459" mass="51300">MGHPAAIAGCPLCKRKGEAMTNLQIQNPISELLQKRGQNREMGLYSCCSANEYVIRAALRRAKDRDTVVLVEATANQVNQNGGYTGMTPVAFRAFLNRLAEEENFPIDKLLCGGDHLGPLTWTHFPEAEAMKNAGELIRSYVLAGFSKIHIDTSMRLADDAPNERLSDVVIAHRGAQLCRIAEEAFAQYSAWHPEAPAPVYIIGSEVPIPGGAQENEDSVTVTAPEDCEATLSTFRAAFCSNHLEAAWERVVAIVVQPGVEFADESVIEYDRTAAHSLTEHLKRHPNLVFEGHSTDYQPRQCLRKMVEDGIAILKVGPALTFALREGLFALEQIERELYGMMDFPCSHFREILEQVMLEDQGQWTKYYHGSMPEKRYARAFSYSDRARYYLTNSKVQGALRLLLDNLNTAGIPMALISQYMPVQYARVHAGILPPKAEDLLMDRVGDCIDDYLYAVLRD</sequence>
<dbReference type="PIRSF" id="PIRSF009264">
    <property type="entry name" value="TagBP_ald_AgaZ"/>
    <property type="match status" value="1"/>
</dbReference>
<dbReference type="InterPro" id="IPR012062">
    <property type="entry name" value="GatZ/KbaZ-like"/>
</dbReference>
<dbReference type="SUPFAM" id="SSF51569">
    <property type="entry name" value="Aldolase"/>
    <property type="match status" value="1"/>
</dbReference>
<dbReference type="Gene3D" id="1.10.400.20">
    <property type="entry name" value="putative tagatose 6-phosphate kinase domain like"/>
    <property type="match status" value="1"/>
</dbReference>
<comment type="caution">
    <text evidence="2">The sequence shown here is derived from an EMBL/GenBank/DDBJ whole genome shotgun (WGS) entry which is preliminary data.</text>
</comment>
<dbReference type="AlphaFoldDB" id="G9YSP0"/>
<organism evidence="2 3">
    <name type="scientific">Flavonifractor plautii ATCC 29863</name>
    <dbReference type="NCBI Taxonomy" id="411475"/>
    <lineage>
        <taxon>Bacteria</taxon>
        <taxon>Bacillati</taxon>
        <taxon>Bacillota</taxon>
        <taxon>Clostridia</taxon>
        <taxon>Eubacteriales</taxon>
        <taxon>Oscillospiraceae</taxon>
        <taxon>Flavonifractor</taxon>
    </lineage>
</organism>
<dbReference type="PANTHER" id="PTHR32502">
    <property type="entry name" value="N-ACETYLGALACTOSAMINE PERMEASE II COMPONENT-RELATED"/>
    <property type="match status" value="1"/>
</dbReference>
<dbReference type="GO" id="GO:0016301">
    <property type="term" value="F:kinase activity"/>
    <property type="evidence" value="ECO:0007669"/>
    <property type="project" value="UniProtKB-KW"/>
</dbReference>
<evidence type="ECO:0000313" key="2">
    <source>
        <dbReference type="EMBL" id="EHM45215.1"/>
    </source>
</evidence>
<dbReference type="InterPro" id="IPR013785">
    <property type="entry name" value="Aldolase_TIM"/>
</dbReference>
<comment type="pathway">
    <text evidence="1">Carbohydrate metabolism.</text>
</comment>
<proteinExistence type="predicted"/>
<dbReference type="GO" id="GO:0005975">
    <property type="term" value="P:carbohydrate metabolic process"/>
    <property type="evidence" value="ECO:0007669"/>
    <property type="project" value="InterPro"/>
</dbReference>
<dbReference type="Pfam" id="PF08013">
    <property type="entry name" value="GatZ_KbaZ-like"/>
    <property type="match status" value="1"/>
</dbReference>
<dbReference type="Proteomes" id="UP000004459">
    <property type="component" value="Unassembled WGS sequence"/>
</dbReference>
<dbReference type="HOGENOM" id="CLU_053334_0_0_9"/>
<keyword evidence="2" id="KW-0808">Transferase</keyword>
<gene>
    <name evidence="2" type="ORF">HMPREF0372_02548</name>
</gene>
<dbReference type="GO" id="GO:0009401">
    <property type="term" value="P:phosphoenolpyruvate-dependent sugar phosphotransferase system"/>
    <property type="evidence" value="ECO:0007669"/>
    <property type="project" value="TreeGrafter"/>
</dbReference>
<dbReference type="STRING" id="292800.A4U99_12100"/>
<dbReference type="InterPro" id="IPR050303">
    <property type="entry name" value="GatZ_KbaZ_carbometab"/>
</dbReference>
<dbReference type="Gene3D" id="3.20.20.70">
    <property type="entry name" value="Aldolase class I"/>
    <property type="match status" value="1"/>
</dbReference>
<dbReference type="PATRIC" id="fig|411475.3.peg.2207"/>
<accession>G9YSP0</accession>
<dbReference type="EMBL" id="AGCK01000215">
    <property type="protein sequence ID" value="EHM45215.1"/>
    <property type="molecule type" value="Genomic_DNA"/>
</dbReference>
<protein>
    <submittedName>
        <fullName evidence="2">Tagatose-6-phosphate kinase</fullName>
    </submittedName>
</protein>
<evidence type="ECO:0000256" key="1">
    <source>
        <dbReference type="ARBA" id="ARBA00005007"/>
    </source>
</evidence>
<keyword evidence="2" id="KW-0418">Kinase</keyword>
<dbReference type="GO" id="GO:0005886">
    <property type="term" value="C:plasma membrane"/>
    <property type="evidence" value="ECO:0007669"/>
    <property type="project" value="TreeGrafter"/>
</dbReference>
<dbReference type="PANTHER" id="PTHR32502:SF2">
    <property type="entry name" value="D-TAGATOSE-1,6-BISPHOSPHATE ALDOLASE SUBUNIT KBAZ"/>
    <property type="match status" value="1"/>
</dbReference>
<reference evidence="2 3" key="1">
    <citation type="submission" date="2011-08" db="EMBL/GenBank/DDBJ databases">
        <authorList>
            <person name="Weinstock G."/>
            <person name="Sodergren E."/>
            <person name="Clifton S."/>
            <person name="Fulton L."/>
            <person name="Fulton B."/>
            <person name="Courtney L."/>
            <person name="Fronick C."/>
            <person name="Harrison M."/>
            <person name="Strong C."/>
            <person name="Farmer C."/>
            <person name="Delahaunty K."/>
            <person name="Markovic C."/>
            <person name="Hall O."/>
            <person name="Minx P."/>
            <person name="Tomlinson C."/>
            <person name="Mitreva M."/>
            <person name="Hou S."/>
            <person name="Chen J."/>
            <person name="Wollam A."/>
            <person name="Pepin K.H."/>
            <person name="Johnson M."/>
            <person name="Bhonagiri V."/>
            <person name="Zhang X."/>
            <person name="Suruliraj S."/>
            <person name="Warren W."/>
            <person name="Chinwalla A."/>
            <person name="Mardis E.R."/>
            <person name="Wilson R.K."/>
        </authorList>
    </citation>
    <scope>NUCLEOTIDE SEQUENCE [LARGE SCALE GENOMIC DNA]</scope>
    <source>
        <strain evidence="2 3">ATCC 29863</strain>
    </source>
</reference>
<name>G9YSP0_FLAPL</name>
<evidence type="ECO:0000313" key="3">
    <source>
        <dbReference type="Proteomes" id="UP000004459"/>
    </source>
</evidence>